<dbReference type="EMBL" id="JASBWS010000010">
    <property type="protein sequence ID" value="KAJ9114193.1"/>
    <property type="molecule type" value="Genomic_DNA"/>
</dbReference>
<reference evidence="1" key="1">
    <citation type="submission" date="2023-04" db="EMBL/GenBank/DDBJ databases">
        <title>Draft Genome sequencing of Naganishia species isolated from polar environments using Oxford Nanopore Technology.</title>
        <authorList>
            <person name="Leo P."/>
            <person name="Venkateswaran K."/>
        </authorList>
    </citation>
    <scope>NUCLEOTIDE SEQUENCE</scope>
    <source>
        <strain evidence="1">MNA-CCFEE 5262</strain>
    </source>
</reference>
<protein>
    <submittedName>
        <fullName evidence="1">Uncharacterized protein</fullName>
    </submittedName>
</protein>
<name>A0ACC2WRT7_9TREE</name>
<keyword evidence="2" id="KW-1185">Reference proteome</keyword>
<dbReference type="Proteomes" id="UP001230649">
    <property type="component" value="Unassembled WGS sequence"/>
</dbReference>
<proteinExistence type="predicted"/>
<gene>
    <name evidence="1" type="ORF">QFC20_001709</name>
</gene>
<accession>A0ACC2WRT7</accession>
<evidence type="ECO:0000313" key="1">
    <source>
        <dbReference type="EMBL" id="KAJ9114193.1"/>
    </source>
</evidence>
<sequence>MVNGRAGELINDEYEEFISLGLGLRGEAEQLEEIRLPLQVLKNEVEGIRSTFQNAQSGLETLLAERSSLREEKAILDLLIHLTETLERTENLLGIRRDEQVDEDDEPEDEFDNIPPEMTSDRRGRGRERSADKIPTDAPIAGTPQNGTPTRPKLSVRIASSTDDIISPNSNLPKRDIKMLRRIANEYTQLIYLTNKAKRENCEYVVVGREGADIERRMETIKTTLHAHLAGAFSETITSLSEASNRATQTHLRQGEVKQGDIEARLMECLEVYEMIGGWREAEEVLRKFVRRKAEKIVTSTALRDREQDRAPPTPFSLTVQTPGNAVSPSGSVSTPFTPTFLGSVQNGAPDTRSASPVSDRSVPNENTNVFEKTLAVTRNGDTMSSENIAGAGQEGFHPVTGPQITYLPESGPGGNLGAIYNALLRYIQLDLWPLVDAANTLRGQTKPHRHRNHDFGMTSELLGSPGSATPTMEPAELSKAEESTGESEEDGFEFMSRVIWTEIGERILSEIGNLVFAAGRVSELHQNYTITHQFLNQLEMLSGSMRSIALIRESEVYHTFGKRWQLPIYFQLRWKEIVVPLEDALSSGVGSAKGTTDGYALPQTLAVVAAAKACWAPSTYIPELGHRFLRLTLQILSRYRTWLEKSVPALYESSAAATGTTNGSVAAVRQGANISRSTTPQPTAPATLPAGDPSTDPASAIAEDNILRISSMVAFDLIQLRNSMADFWRERIALELEAYLDDADMGQVNAAMQQSLDALKMMFDAPSTQIQQILIRRCTDPLKLVRSVASQIRATAPAATQKMPEPSHFISSILKPLREYFAAGGLGEGLDEELSRAWIRAIVSEVVASYTSILVSVRKTEDLLRRHRKGKKAGFSLFASSSSNSGPSVEEEEQRFKQQMTADIMALAKEIEKLGISLETTEPSEIPGWTALIDVADGKGVDVAVT</sequence>
<evidence type="ECO:0000313" key="2">
    <source>
        <dbReference type="Proteomes" id="UP001230649"/>
    </source>
</evidence>
<comment type="caution">
    <text evidence="1">The sequence shown here is derived from an EMBL/GenBank/DDBJ whole genome shotgun (WGS) entry which is preliminary data.</text>
</comment>
<organism evidence="1 2">
    <name type="scientific">Naganishia adeliensis</name>
    <dbReference type="NCBI Taxonomy" id="92952"/>
    <lineage>
        <taxon>Eukaryota</taxon>
        <taxon>Fungi</taxon>
        <taxon>Dikarya</taxon>
        <taxon>Basidiomycota</taxon>
        <taxon>Agaricomycotina</taxon>
        <taxon>Tremellomycetes</taxon>
        <taxon>Filobasidiales</taxon>
        <taxon>Filobasidiaceae</taxon>
        <taxon>Naganishia</taxon>
    </lineage>
</organism>